<evidence type="ECO:0000259" key="4">
    <source>
        <dbReference type="PROSITE" id="PS50189"/>
    </source>
</evidence>
<dbReference type="Proteomes" id="UP001164746">
    <property type="component" value="Chromosome 3"/>
</dbReference>
<proteinExistence type="predicted"/>
<dbReference type="InterPro" id="IPR008993">
    <property type="entry name" value="TIMP-like_OB-fold"/>
</dbReference>
<dbReference type="Pfam" id="PF00965">
    <property type="entry name" value="TIMP"/>
    <property type="match status" value="2"/>
</dbReference>
<dbReference type="InterPro" id="IPR001820">
    <property type="entry name" value="TIMP"/>
</dbReference>
<feature type="non-terminal residue" evidence="5">
    <location>
        <position position="1"/>
    </location>
</feature>
<dbReference type="PANTHER" id="PTHR11844:SF33">
    <property type="entry name" value="TISSUE INHIBITOR OF METALLOPROTEINASE"/>
    <property type="match status" value="1"/>
</dbReference>
<comment type="subcellular location">
    <subcellularLocation>
        <location evidence="1">Secreted</location>
    </subcellularLocation>
</comment>
<evidence type="ECO:0000313" key="5">
    <source>
        <dbReference type="EMBL" id="WAQ98860.1"/>
    </source>
</evidence>
<dbReference type="EMBL" id="CP111014">
    <property type="protein sequence ID" value="WAQ98860.1"/>
    <property type="molecule type" value="Genomic_DNA"/>
</dbReference>
<evidence type="ECO:0000256" key="3">
    <source>
        <dbReference type="ARBA" id="ARBA00023157"/>
    </source>
</evidence>
<evidence type="ECO:0000313" key="6">
    <source>
        <dbReference type="Proteomes" id="UP001164746"/>
    </source>
</evidence>
<accession>A0ABY7DR97</accession>
<dbReference type="InterPro" id="IPR001134">
    <property type="entry name" value="Netrin_domain"/>
</dbReference>
<name>A0ABY7DR97_MYAAR</name>
<keyword evidence="2" id="KW-0964">Secreted</keyword>
<keyword evidence="6" id="KW-1185">Reference proteome</keyword>
<keyword evidence="3" id="KW-1015">Disulfide bond</keyword>
<dbReference type="PANTHER" id="PTHR11844">
    <property type="entry name" value="METALLOPROTEASE INHIBITOR"/>
    <property type="match status" value="1"/>
</dbReference>
<evidence type="ECO:0000256" key="1">
    <source>
        <dbReference type="ARBA" id="ARBA00004613"/>
    </source>
</evidence>
<feature type="domain" description="NTR" evidence="4">
    <location>
        <begin position="169"/>
        <end position="302"/>
    </location>
</feature>
<dbReference type="Gene3D" id="2.40.50.120">
    <property type="match status" value="2"/>
</dbReference>
<dbReference type="PROSITE" id="PS50189">
    <property type="entry name" value="NTR"/>
    <property type="match status" value="1"/>
</dbReference>
<organism evidence="5 6">
    <name type="scientific">Mya arenaria</name>
    <name type="common">Soft-shell clam</name>
    <dbReference type="NCBI Taxonomy" id="6604"/>
    <lineage>
        <taxon>Eukaryota</taxon>
        <taxon>Metazoa</taxon>
        <taxon>Spiralia</taxon>
        <taxon>Lophotrochozoa</taxon>
        <taxon>Mollusca</taxon>
        <taxon>Bivalvia</taxon>
        <taxon>Autobranchia</taxon>
        <taxon>Heteroconchia</taxon>
        <taxon>Euheterodonta</taxon>
        <taxon>Imparidentia</taxon>
        <taxon>Neoheterodontei</taxon>
        <taxon>Myida</taxon>
        <taxon>Myoidea</taxon>
        <taxon>Myidae</taxon>
        <taxon>Mya</taxon>
    </lineage>
</organism>
<sequence length="402" mass="44768">MQLVKQPHMTQLNTAIFCSQTTRRIWRSSTLPVNAARKPAAYDAVKQYHLMQLVRLFQPANLVITATDTRFYDGDEHFRSLDNTSPGFPAGLNELGRGGGGGCKRNINSSFTSSHHICSIGPRLPGAATASEKRSQADGKIFLRLTDLEPPTMRVWISILLFVLSFEKCEGCSCAYPGPTEKGLMCDADFIIKTRVKSELRAPQDEDEFNYFYRIRRPRKRHIYKLENDAQLTKKSFRRVYTASNGGLCGMYLQNGQTYIIAGRVVGSSLKIALCSAYTERLPMSLDTRKLLIQFRKNKVDCSTGVSAGGPKAILENNAQLTDTSLRRVYTASNGGLCGMYLQKGQRYLIAGRVSGSKLHIALCSAYTERLPLSSDTRKLLFQFRKNKVDCSTGLSAGRPKT</sequence>
<reference evidence="5" key="1">
    <citation type="submission" date="2022-11" db="EMBL/GenBank/DDBJ databases">
        <title>Centuries of genome instability and evolution in soft-shell clam transmissible cancer (bioRxiv).</title>
        <authorList>
            <person name="Hart S.F.M."/>
            <person name="Yonemitsu M.A."/>
            <person name="Giersch R.M."/>
            <person name="Beal B.F."/>
            <person name="Arriagada G."/>
            <person name="Davis B.W."/>
            <person name="Ostrander E.A."/>
            <person name="Goff S.P."/>
            <person name="Metzger M.J."/>
        </authorList>
    </citation>
    <scope>NUCLEOTIDE SEQUENCE</scope>
    <source>
        <strain evidence="5">MELC-2E11</strain>
        <tissue evidence="5">Siphon/mantle</tissue>
    </source>
</reference>
<dbReference type="SUPFAM" id="SSF50242">
    <property type="entry name" value="TIMP-like"/>
    <property type="match status" value="2"/>
</dbReference>
<dbReference type="SMART" id="SM00206">
    <property type="entry name" value="NTR"/>
    <property type="match status" value="1"/>
</dbReference>
<evidence type="ECO:0000256" key="2">
    <source>
        <dbReference type="ARBA" id="ARBA00022525"/>
    </source>
</evidence>
<protein>
    <recommendedName>
        <fullName evidence="4">NTR domain-containing protein</fullName>
    </recommendedName>
</protein>
<gene>
    <name evidence="5" type="ORF">MAR_023233</name>
</gene>